<gene>
    <name evidence="1" type="ORF">DCC88_00380</name>
</gene>
<sequence length="222" mass="25379">MIKYLIIASIISISCKQGGNNESNIKNNKNPEYTVNKDIEIPSNKKNTTPLTTPVEKSTIEQNYEDVDAVKEIYDEKNYIIENAIYSDCSKKINDDICPIYINYNSINGDFKINVKKINYNTIKVTFSGIANLISIDNKSAQIDCTNETVFNLSFYNTSYSPHNVEYIKNECKKSGLIYIPYINPGINWLNKEYFMSWIGIASVDSYDYKKDGVAFTLKKIN</sequence>
<evidence type="ECO:0000313" key="1">
    <source>
        <dbReference type="EMBL" id="RDB37417.1"/>
    </source>
</evidence>
<dbReference type="EMBL" id="QOVW01000001">
    <property type="protein sequence ID" value="RDB37417.1"/>
    <property type="molecule type" value="Genomic_DNA"/>
</dbReference>
<accession>A0A369KX73</accession>
<name>A0A369KX73_9BACT</name>
<protein>
    <recommendedName>
        <fullName evidence="3">Lipoprotein</fullName>
    </recommendedName>
</protein>
<organism evidence="1 2">
    <name type="scientific">Spirobacillus cienkowskii</name>
    <dbReference type="NCBI Taxonomy" id="495820"/>
    <lineage>
        <taxon>Bacteria</taxon>
        <taxon>Pseudomonadati</taxon>
        <taxon>Bdellovibrionota</taxon>
        <taxon>Oligoflexia</taxon>
        <taxon>Silvanigrellales</taxon>
        <taxon>Spirobacillus</taxon>
    </lineage>
</organism>
<dbReference type="AlphaFoldDB" id="A0A369KX73"/>
<reference evidence="1" key="1">
    <citation type="submission" date="2018-04" db="EMBL/GenBank/DDBJ databases">
        <title>Draft genome sequence of the Candidatus Spirobacillus cienkowskii, a pathogen of freshwater Daphnia species, reconstructed from hemolymph metagenomic reads.</title>
        <authorList>
            <person name="Bresciani L."/>
            <person name="Lemos L.N."/>
            <person name="Wale N."/>
            <person name="Lin J.Y."/>
            <person name="Fernandes G.R."/>
            <person name="Duffy M.A."/>
            <person name="Rodrigues J.M."/>
        </authorList>
    </citation>
    <scope>NUCLEOTIDE SEQUENCE [LARGE SCALE GENOMIC DNA]</scope>
    <source>
        <strain evidence="1">Binning01</strain>
    </source>
</reference>
<dbReference type="PROSITE" id="PS51257">
    <property type="entry name" value="PROKAR_LIPOPROTEIN"/>
    <property type="match status" value="1"/>
</dbReference>
<keyword evidence="2" id="KW-1185">Reference proteome</keyword>
<dbReference type="Proteomes" id="UP000253934">
    <property type="component" value="Unassembled WGS sequence"/>
</dbReference>
<evidence type="ECO:0000313" key="2">
    <source>
        <dbReference type="Proteomes" id="UP000253934"/>
    </source>
</evidence>
<proteinExistence type="predicted"/>
<evidence type="ECO:0008006" key="3">
    <source>
        <dbReference type="Google" id="ProtNLM"/>
    </source>
</evidence>
<comment type="caution">
    <text evidence="1">The sequence shown here is derived from an EMBL/GenBank/DDBJ whole genome shotgun (WGS) entry which is preliminary data.</text>
</comment>